<keyword evidence="2" id="KW-1185">Reference proteome</keyword>
<sequence length="88" mass="9924">MNRQLKMQKGTGVRVTRKVFNSIFREFKVSVGCSICNTTRNKRVQVDVLIGNNIMFYRGCIARLSKNIFGSIQIPSSVFSTSQVLFAS</sequence>
<reference evidence="1 2" key="1">
    <citation type="submission" date="2019-01" db="EMBL/GenBank/DDBJ databases">
        <authorList>
            <person name="Ferrante I. M."/>
        </authorList>
    </citation>
    <scope>NUCLEOTIDE SEQUENCE [LARGE SCALE GENOMIC DNA]</scope>
    <source>
        <strain evidence="1 2">B856</strain>
    </source>
</reference>
<evidence type="ECO:0000313" key="1">
    <source>
        <dbReference type="EMBL" id="VEU39092.1"/>
    </source>
</evidence>
<protein>
    <submittedName>
        <fullName evidence="1">Uncharacterized protein</fullName>
    </submittedName>
</protein>
<name>A0A448ZAK2_9STRA</name>
<proteinExistence type="predicted"/>
<dbReference type="EMBL" id="CAACVS010000203">
    <property type="protein sequence ID" value="VEU39092.1"/>
    <property type="molecule type" value="Genomic_DNA"/>
</dbReference>
<gene>
    <name evidence="1" type="ORF">PSNMU_V1.4_AUG-EV-PASAV3_0059380</name>
</gene>
<evidence type="ECO:0000313" key="2">
    <source>
        <dbReference type="Proteomes" id="UP000291116"/>
    </source>
</evidence>
<accession>A0A448ZAK2</accession>
<organism evidence="1 2">
    <name type="scientific">Pseudo-nitzschia multistriata</name>
    <dbReference type="NCBI Taxonomy" id="183589"/>
    <lineage>
        <taxon>Eukaryota</taxon>
        <taxon>Sar</taxon>
        <taxon>Stramenopiles</taxon>
        <taxon>Ochrophyta</taxon>
        <taxon>Bacillariophyta</taxon>
        <taxon>Bacillariophyceae</taxon>
        <taxon>Bacillariophycidae</taxon>
        <taxon>Bacillariales</taxon>
        <taxon>Bacillariaceae</taxon>
        <taxon>Pseudo-nitzschia</taxon>
    </lineage>
</organism>
<dbReference type="AlphaFoldDB" id="A0A448ZAK2"/>
<dbReference type="Proteomes" id="UP000291116">
    <property type="component" value="Unassembled WGS sequence"/>
</dbReference>